<gene>
    <name evidence="3" type="ORF">ACFQGB_13140</name>
</gene>
<name>A0ABD5VI31_9EURY</name>
<dbReference type="InterPro" id="IPR036388">
    <property type="entry name" value="WH-like_DNA-bd_sf"/>
</dbReference>
<feature type="domain" description="Methanogenesis regulatory protein FilR1 middle" evidence="1">
    <location>
        <begin position="124"/>
        <end position="251"/>
    </location>
</feature>
<dbReference type="AlphaFoldDB" id="A0ABD5VI31"/>
<dbReference type="SUPFAM" id="SSF46785">
    <property type="entry name" value="Winged helix' DNA-binding domain"/>
    <property type="match status" value="1"/>
</dbReference>
<organism evidence="3 4">
    <name type="scientific">Halorubellus litoreus</name>
    <dbReference type="NCBI Taxonomy" id="755308"/>
    <lineage>
        <taxon>Archaea</taxon>
        <taxon>Methanobacteriati</taxon>
        <taxon>Methanobacteriota</taxon>
        <taxon>Stenosarchaea group</taxon>
        <taxon>Halobacteria</taxon>
        <taxon>Halobacteriales</taxon>
        <taxon>Halorubellaceae</taxon>
        <taxon>Halorubellus</taxon>
    </lineage>
</organism>
<dbReference type="InterPro" id="IPR057527">
    <property type="entry name" value="HVO_A0261-like_N"/>
</dbReference>
<evidence type="ECO:0000259" key="1">
    <source>
        <dbReference type="Pfam" id="PF08350"/>
    </source>
</evidence>
<keyword evidence="4" id="KW-1185">Reference proteome</keyword>
<accession>A0ABD5VI31</accession>
<dbReference type="Proteomes" id="UP001596395">
    <property type="component" value="Unassembled WGS sequence"/>
</dbReference>
<proteinExistence type="predicted"/>
<dbReference type="InterPro" id="IPR013561">
    <property type="entry name" value="FilR1_middle_dom"/>
</dbReference>
<evidence type="ECO:0000259" key="2">
    <source>
        <dbReference type="Pfam" id="PF25213"/>
    </source>
</evidence>
<feature type="domain" description="HVO-A0261-like N-terminal" evidence="2">
    <location>
        <begin position="6"/>
        <end position="90"/>
    </location>
</feature>
<dbReference type="Pfam" id="PF08350">
    <property type="entry name" value="FilR1_middle"/>
    <property type="match status" value="1"/>
</dbReference>
<dbReference type="Pfam" id="PF25213">
    <property type="entry name" value="HVO_A0261_N"/>
    <property type="match status" value="1"/>
</dbReference>
<dbReference type="InterPro" id="IPR036390">
    <property type="entry name" value="WH_DNA-bd_sf"/>
</dbReference>
<comment type="caution">
    <text evidence="3">The sequence shown here is derived from an EMBL/GenBank/DDBJ whole genome shotgun (WGS) entry which is preliminary data.</text>
</comment>
<reference evidence="3 4" key="1">
    <citation type="journal article" date="2019" name="Int. J. Syst. Evol. Microbiol.">
        <title>The Global Catalogue of Microorganisms (GCM) 10K type strain sequencing project: providing services to taxonomists for standard genome sequencing and annotation.</title>
        <authorList>
            <consortium name="The Broad Institute Genomics Platform"/>
            <consortium name="The Broad Institute Genome Sequencing Center for Infectious Disease"/>
            <person name="Wu L."/>
            <person name="Ma J."/>
        </authorList>
    </citation>
    <scope>NUCLEOTIDE SEQUENCE [LARGE SCALE GENOMIC DNA]</scope>
    <source>
        <strain evidence="3 4">GX26</strain>
    </source>
</reference>
<evidence type="ECO:0000313" key="4">
    <source>
        <dbReference type="Proteomes" id="UP001596395"/>
    </source>
</evidence>
<dbReference type="RefSeq" id="WP_336350762.1">
    <property type="nucleotide sequence ID" value="NZ_JAZAQL010000002.1"/>
</dbReference>
<evidence type="ECO:0000313" key="3">
    <source>
        <dbReference type="EMBL" id="MFC6953810.1"/>
    </source>
</evidence>
<sequence>MVTPLEEVEFLARSEYRVEVLELLHGTPREYSDLRAGTPASNATVHRILSEFRDRGWVRRTRREYELTVPGTFVVETFDDVLTRIAAETRLRGIWQWIPAGFLDDDLEPYRDAVVTTASPSDPFVADERCASFLRQTSTLRGFDAVVSSPRSVRVLAERILDGLAVEFIVTPAVIERLEESYPETYRTVTASDHFTLWSNGDLPLVQLMIFDDRVGIGGYDDRTGKLAVYVDTDDSAVRDWAIATVEEQRDGATVAGATRPLA</sequence>
<dbReference type="Gene3D" id="1.10.10.10">
    <property type="entry name" value="Winged helix-like DNA-binding domain superfamily/Winged helix DNA-binding domain"/>
    <property type="match status" value="1"/>
</dbReference>
<dbReference type="EMBL" id="JBHSXN010000002">
    <property type="protein sequence ID" value="MFC6953810.1"/>
    <property type="molecule type" value="Genomic_DNA"/>
</dbReference>
<protein>
    <submittedName>
        <fullName evidence="3">Helix-turn-helix domain-containing protein</fullName>
    </submittedName>
</protein>